<proteinExistence type="predicted"/>
<accession>A0A9P8T1G7</accession>
<reference evidence="2" key="2">
    <citation type="submission" date="2021-01" db="EMBL/GenBank/DDBJ databases">
        <authorList>
            <person name="Schikora-Tamarit M.A."/>
        </authorList>
    </citation>
    <scope>NUCLEOTIDE SEQUENCE</scope>
    <source>
        <strain evidence="2">NCAIM Y.01608</strain>
    </source>
</reference>
<dbReference type="AlphaFoldDB" id="A0A9P8T1G7"/>
<keyword evidence="3" id="KW-1185">Reference proteome</keyword>
<dbReference type="EMBL" id="JAEUBD010001266">
    <property type="protein sequence ID" value="KAH3662778.1"/>
    <property type="molecule type" value="Genomic_DNA"/>
</dbReference>
<gene>
    <name evidence="2" type="ORF">OGATHE_004354</name>
</gene>
<protein>
    <submittedName>
        <fullName evidence="2">Uncharacterized protein</fullName>
    </submittedName>
</protein>
<feature type="region of interest" description="Disordered" evidence="1">
    <location>
        <begin position="1"/>
        <end position="21"/>
    </location>
</feature>
<evidence type="ECO:0000313" key="2">
    <source>
        <dbReference type="EMBL" id="KAH3662778.1"/>
    </source>
</evidence>
<dbReference type="Proteomes" id="UP000788993">
    <property type="component" value="Unassembled WGS sequence"/>
</dbReference>
<comment type="caution">
    <text evidence="2">The sequence shown here is derived from an EMBL/GenBank/DDBJ whole genome shotgun (WGS) entry which is preliminary data.</text>
</comment>
<sequence>MLFSSGFMQSTFSGSSSREIPTDSATAMASSSLSRVVIFAAFCHFLAPSEQKLLFAERIGLLRVVKNGVVKQKQPDQPERELQVAVHNVLGADIVDLEALTVLEIVQYAVKILHLLKLELRSLVDGTQAKVRVKTFEQMVHIDARTKIGKRKQGRVVVGLELGIDPT</sequence>
<name>A0A9P8T1G7_9ASCO</name>
<organism evidence="2 3">
    <name type="scientific">Ogataea polymorpha</name>
    <dbReference type="NCBI Taxonomy" id="460523"/>
    <lineage>
        <taxon>Eukaryota</taxon>
        <taxon>Fungi</taxon>
        <taxon>Dikarya</taxon>
        <taxon>Ascomycota</taxon>
        <taxon>Saccharomycotina</taxon>
        <taxon>Pichiomycetes</taxon>
        <taxon>Pichiales</taxon>
        <taxon>Pichiaceae</taxon>
        <taxon>Ogataea</taxon>
    </lineage>
</organism>
<evidence type="ECO:0000256" key="1">
    <source>
        <dbReference type="SAM" id="MobiDB-lite"/>
    </source>
</evidence>
<evidence type="ECO:0000313" key="3">
    <source>
        <dbReference type="Proteomes" id="UP000788993"/>
    </source>
</evidence>
<reference evidence="2" key="1">
    <citation type="journal article" date="2021" name="Open Biol.">
        <title>Shared evolutionary footprints suggest mitochondrial oxidative damage underlies multiple complex I losses in fungi.</title>
        <authorList>
            <person name="Schikora-Tamarit M.A."/>
            <person name="Marcet-Houben M."/>
            <person name="Nosek J."/>
            <person name="Gabaldon T."/>
        </authorList>
    </citation>
    <scope>NUCLEOTIDE SEQUENCE</scope>
    <source>
        <strain evidence="2">NCAIM Y.01608</strain>
    </source>
</reference>